<proteinExistence type="predicted"/>
<sequence length="160" mass="17489">MTLTSSAPRAQRARVFDPSLIPRSTRSFMDQMGLPKNRLKAHKLITEGIDVGIVERAASVLQASPIDIAQMVSIDRNTYRRREKAGTHLSVEQGARIYQVFEVLDAAINLFSGDAQAAMQWMNQPALALDDVQPLSMLSTPAGCDAVLTLIGRLEQGVIV</sequence>
<dbReference type="Pfam" id="PF09722">
    <property type="entry name" value="Xre_MbcA_ParS_C"/>
    <property type="match status" value="1"/>
</dbReference>
<dbReference type="OrthoDB" id="8595277at2"/>
<keyword evidence="4" id="KW-1185">Reference proteome</keyword>
<evidence type="ECO:0000313" key="3">
    <source>
        <dbReference type="EMBL" id="QDY41942.1"/>
    </source>
</evidence>
<evidence type="ECO:0000259" key="2">
    <source>
        <dbReference type="Pfam" id="PF20432"/>
    </source>
</evidence>
<dbReference type="Pfam" id="PF20432">
    <property type="entry name" value="Xre-like-HTH"/>
    <property type="match status" value="1"/>
</dbReference>
<organism evidence="3 4">
    <name type="scientific">Candidatus Pantoea soli</name>
    <dbReference type="NCBI Taxonomy" id="3098669"/>
    <lineage>
        <taxon>Bacteria</taxon>
        <taxon>Pseudomonadati</taxon>
        <taxon>Pseudomonadota</taxon>
        <taxon>Gammaproteobacteria</taxon>
        <taxon>Enterobacterales</taxon>
        <taxon>Erwiniaceae</taxon>
        <taxon>Pantoea</taxon>
    </lineage>
</organism>
<name>A0A518XCM1_9GAMM</name>
<evidence type="ECO:0000313" key="4">
    <source>
        <dbReference type="Proteomes" id="UP000319411"/>
    </source>
</evidence>
<dbReference type="GO" id="GO:0003677">
    <property type="term" value="F:DNA binding"/>
    <property type="evidence" value="ECO:0007669"/>
    <property type="project" value="InterPro"/>
</dbReference>
<dbReference type="InterPro" id="IPR046847">
    <property type="entry name" value="Xre-like_HTH"/>
</dbReference>
<dbReference type="InterPro" id="IPR024467">
    <property type="entry name" value="Xre/MbcA/ParS-like_toxin-bd"/>
</dbReference>
<dbReference type="RefSeq" id="WP_145888471.1">
    <property type="nucleotide sequence ID" value="NZ_CP032702.1"/>
</dbReference>
<protein>
    <submittedName>
        <fullName evidence="3">DUF2384 domain-containing protein</fullName>
    </submittedName>
</protein>
<dbReference type="AlphaFoldDB" id="A0A518XCM1"/>
<dbReference type="KEGG" id="pdis:D8B20_08585"/>
<dbReference type="NCBIfam" id="TIGR02293">
    <property type="entry name" value="TAS_TIGR02293"/>
    <property type="match status" value="1"/>
</dbReference>
<accession>A0A518XCM1</accession>
<reference evidence="3 4" key="1">
    <citation type="submission" date="2018-10" db="EMBL/GenBank/DDBJ databases">
        <title>Genome Sequencing of Pantoea dispersa DSM 32899.</title>
        <authorList>
            <person name="Nawrath M."/>
            <person name="Ottenheim C."/>
            <person name="Wilm A."/>
            <person name="Zimmermann W."/>
            <person name="Wu J.C."/>
        </authorList>
    </citation>
    <scope>NUCLEOTIDE SEQUENCE [LARGE SCALE GENOMIC DNA]</scope>
    <source>
        <strain evidence="3 4">DSM 32899</strain>
    </source>
</reference>
<feature type="domain" description="Antitoxin Xre-like helix-turn-helix" evidence="2">
    <location>
        <begin position="41"/>
        <end position="100"/>
    </location>
</feature>
<dbReference type="InterPro" id="IPR011979">
    <property type="entry name" value="Antitox_Xre"/>
</dbReference>
<feature type="domain" description="Antitoxin Xre/MbcA/ParS-like toxin-binding" evidence="1">
    <location>
        <begin position="106"/>
        <end position="157"/>
    </location>
</feature>
<dbReference type="Proteomes" id="UP000319411">
    <property type="component" value="Chromosome"/>
</dbReference>
<evidence type="ECO:0000259" key="1">
    <source>
        <dbReference type="Pfam" id="PF09722"/>
    </source>
</evidence>
<gene>
    <name evidence="3" type="ORF">D8B20_08585</name>
</gene>
<dbReference type="EMBL" id="CP032702">
    <property type="protein sequence ID" value="QDY41942.1"/>
    <property type="molecule type" value="Genomic_DNA"/>
</dbReference>